<dbReference type="InterPro" id="IPR003188">
    <property type="entry name" value="PTS_IIA_lac/cel"/>
</dbReference>
<dbReference type="Gene3D" id="1.20.58.80">
    <property type="entry name" value="Phosphotransferase system, lactose/cellobiose-type IIA subunit"/>
    <property type="match status" value="1"/>
</dbReference>
<dbReference type="PANTHER" id="PTHR34382">
    <property type="entry name" value="PTS SYSTEM N,N'-DIACETYLCHITOBIOSE-SPECIFIC EIIA COMPONENT"/>
    <property type="match status" value="1"/>
</dbReference>
<dbReference type="EMBL" id="CP093366">
    <property type="protein sequence ID" value="UQS81459.1"/>
    <property type="molecule type" value="Genomic_DNA"/>
</dbReference>
<dbReference type="SUPFAM" id="SSF46973">
    <property type="entry name" value="Enzyme IIa from lactose specific PTS, IIa-lac"/>
    <property type="match status" value="1"/>
</dbReference>
<keyword evidence="2" id="KW-0762">Sugar transport</keyword>
<dbReference type="InterPro" id="IPR036542">
    <property type="entry name" value="PTS_IIA_lac/cel_sf"/>
</dbReference>
<evidence type="ECO:0000256" key="3">
    <source>
        <dbReference type="ARBA" id="ARBA00022679"/>
    </source>
</evidence>
<dbReference type="PIRSF" id="PIRSF000699">
    <property type="entry name" value="PTS_IILac_III"/>
    <property type="match status" value="1"/>
</dbReference>
<keyword evidence="7" id="KW-1185">Reference proteome</keyword>
<keyword evidence="3" id="KW-0808">Transferase</keyword>
<proteinExistence type="predicted"/>
<evidence type="ECO:0000313" key="7">
    <source>
        <dbReference type="Proteomes" id="UP000831495"/>
    </source>
</evidence>
<dbReference type="PROSITE" id="PS51095">
    <property type="entry name" value="PTS_EIIA_TYPE_3"/>
    <property type="match status" value="1"/>
</dbReference>
<dbReference type="RefSeq" id="WP_249513722.1">
    <property type="nucleotide sequence ID" value="NZ_CP093366.1"/>
</dbReference>
<gene>
    <name evidence="6" type="ORF">MOO45_04335</name>
</gene>
<dbReference type="Pfam" id="PF02255">
    <property type="entry name" value="PTS_IIA"/>
    <property type="match status" value="1"/>
</dbReference>
<keyword evidence="4" id="KW-0598">Phosphotransferase system</keyword>
<name>A0ABY4P7F5_9LACO</name>
<feature type="modified residue" description="Phosphohistidine; by HPr" evidence="5">
    <location>
        <position position="78"/>
    </location>
</feature>
<organism evidence="6 7">
    <name type="scientific">Bombilactobacillus folatiphilus</name>
    <dbReference type="NCBI Taxonomy" id="2923362"/>
    <lineage>
        <taxon>Bacteria</taxon>
        <taxon>Bacillati</taxon>
        <taxon>Bacillota</taxon>
        <taxon>Bacilli</taxon>
        <taxon>Lactobacillales</taxon>
        <taxon>Lactobacillaceae</taxon>
        <taxon>Bombilactobacillus</taxon>
    </lineage>
</organism>
<dbReference type="Proteomes" id="UP000831495">
    <property type="component" value="Chromosome"/>
</dbReference>
<evidence type="ECO:0000256" key="5">
    <source>
        <dbReference type="PROSITE-ProRule" id="PRU00418"/>
    </source>
</evidence>
<evidence type="ECO:0000256" key="1">
    <source>
        <dbReference type="ARBA" id="ARBA00022448"/>
    </source>
</evidence>
<keyword evidence="1" id="KW-0813">Transport</keyword>
<accession>A0ABY4P7F5</accession>
<dbReference type="PANTHER" id="PTHR34382:SF7">
    <property type="entry name" value="PTS SYSTEM N,N'-DIACETYLCHITOBIOSE-SPECIFIC EIIA COMPONENT"/>
    <property type="match status" value="1"/>
</dbReference>
<reference evidence="6" key="1">
    <citation type="journal article" date="2022" name="Int. J. Syst. Evol. Microbiol.">
        <title>Apilactobacillus apisilvae sp. nov., Nicolia spurrieriana gen. nov. sp. nov., Bombilactobacillus folatiphilus sp. nov. and Bombilactobacillus thymidiniphilus sp. nov., four new lactic acid bacterial isolates from stingless bees Tetragonula carbonaria and Austroplebeia australis.</title>
        <authorList>
            <person name="Oliphant S.A."/>
            <person name="Watson-Haigh N.S."/>
            <person name="Sumby K.M."/>
            <person name="Gardner J."/>
            <person name="Groom S."/>
            <person name="Jiranek V."/>
        </authorList>
    </citation>
    <scope>NUCLEOTIDE SEQUENCE</scope>
    <source>
        <strain evidence="6">SG4_D2</strain>
    </source>
</reference>
<evidence type="ECO:0000256" key="4">
    <source>
        <dbReference type="ARBA" id="ARBA00022683"/>
    </source>
</evidence>
<evidence type="ECO:0000256" key="2">
    <source>
        <dbReference type="ARBA" id="ARBA00022597"/>
    </source>
</evidence>
<protein>
    <submittedName>
        <fullName evidence="6">PTS lactose/cellobiose transporter subunit IIA</fullName>
    </submittedName>
</protein>
<sequence>MDNTEQIAFDIISNTGEARSILMNLIAEAEKENFSQVDEQLKLANDCLKAAQKTHLKLLSDDAQQNGEASSMNALLVHAEDQMMAAELIRDLTIHLVHLNQKVAELSNK</sequence>
<evidence type="ECO:0000313" key="6">
    <source>
        <dbReference type="EMBL" id="UQS81459.1"/>
    </source>
</evidence>